<reference evidence="2" key="2">
    <citation type="submission" date="2009-08" db="EMBL/GenBank/DDBJ databases">
        <authorList>
            <person name="Shrivastava S."/>
            <person name="Brinkac L.M."/>
            <person name="Dodson R.J."/>
            <person name="Harkins D.M."/>
            <person name="Durkin A.S."/>
            <person name="Sutton G."/>
        </authorList>
    </citation>
    <scope>NUCLEOTIDE SEQUENCE</scope>
    <source>
        <strain evidence="2">Eklund 17B</strain>
    </source>
</reference>
<name>B2TRS1_CLOBB</name>
<organism evidence="2">
    <name type="scientific">Clostridium botulinum (strain Eklund 17B / Type B)</name>
    <dbReference type="NCBI Taxonomy" id="935198"/>
    <lineage>
        <taxon>Bacteria</taxon>
        <taxon>Bacillati</taxon>
        <taxon>Bacillota</taxon>
        <taxon>Clostridia</taxon>
        <taxon>Eubacteriales</taxon>
        <taxon>Clostridiaceae</taxon>
        <taxon>Clostridium</taxon>
    </lineage>
</organism>
<reference evidence="2" key="1">
    <citation type="submission" date="2009-06" db="EMBL/GenBank/DDBJ databases">
        <authorList>
            <consortium name="US DOE Joint Genome Institute (JGI-PGF)"/>
            <person name="Lucas S."/>
            <person name="Copeland A."/>
            <person name="Lapidus A."/>
            <person name="Glavina del Rio T."/>
            <person name="Dalin E."/>
            <person name="Tice H."/>
            <person name="Bruce D."/>
            <person name="Goodwin L."/>
            <person name="Pitluck S."/>
            <person name="Kyrpides N."/>
            <person name="Mavromatis K."/>
            <person name="Ivanova N."/>
            <person name="Saunders E."/>
            <person name="Brettin T."/>
            <person name="Detter J.C."/>
            <person name="Han C."/>
            <person name="Larimer F."/>
            <person name="Land M."/>
            <person name="Hauser L."/>
            <person name="Markowitz V."/>
            <person name="Cheng J.-F."/>
            <person name="Hugenholtz P."/>
            <person name="Woyke T."/>
            <person name="Wu D."/>
            <person name="Gronow S."/>
            <person name="Klenk H.-P."/>
            <person name="Eisen J.A."/>
        </authorList>
    </citation>
    <scope>NUCLEOTIDE SEQUENCE</scope>
    <source>
        <strain evidence="2">Eklund 17B</strain>
    </source>
</reference>
<sequence>MSKIHELKILPQYFNAVLDGTKIFELRKNDRGFEVGDTLVLKEYLQEISDRYKTTLHAQYTGQEVKKEISYILDGGKYGLQEGYMILALGEYKEMGNITDEEIEAFGKFSDYEKVIIKEQYSKYPKGFFPNPMCALY</sequence>
<dbReference type="PATRIC" id="fig|935198.13.peg.2225"/>
<evidence type="ECO:0000259" key="1">
    <source>
        <dbReference type="Pfam" id="PF12961"/>
    </source>
</evidence>
<gene>
    <name evidence="2" type="ordered locus">CLL_A2271</name>
</gene>
<feature type="domain" description="DUF3850" evidence="1">
    <location>
        <begin position="4"/>
        <end position="88"/>
    </location>
</feature>
<dbReference type="HOGENOM" id="CLU_145949_1_0_9"/>
<dbReference type="KEGG" id="cbk:CLL_A2271"/>
<accession>B2TRS1</accession>
<dbReference type="InterPro" id="IPR039440">
    <property type="entry name" value="DUF3850"/>
</dbReference>
<dbReference type="AlphaFoldDB" id="B2TRS1"/>
<protein>
    <submittedName>
        <fullName evidence="2">Gp91</fullName>
    </submittedName>
</protein>
<proteinExistence type="predicted"/>
<dbReference type="EMBL" id="CP001056">
    <property type="protein sequence ID" value="ACD23647.1"/>
    <property type="molecule type" value="Genomic_DNA"/>
</dbReference>
<dbReference type="SUPFAM" id="SSF88697">
    <property type="entry name" value="PUA domain-like"/>
    <property type="match status" value="1"/>
</dbReference>
<dbReference type="Pfam" id="PF12961">
    <property type="entry name" value="DUF3850"/>
    <property type="match status" value="1"/>
</dbReference>
<dbReference type="InterPro" id="IPR015947">
    <property type="entry name" value="PUA-like_sf"/>
</dbReference>
<dbReference type="Gene3D" id="2.30.130.30">
    <property type="entry name" value="Hypothetical protein"/>
    <property type="match status" value="1"/>
</dbReference>
<evidence type="ECO:0000313" key="2">
    <source>
        <dbReference type="EMBL" id="ACD23647.1"/>
    </source>
</evidence>
<accession>U4PLR2</accession>